<feature type="binding site" evidence="14">
    <location>
        <position position="355"/>
    </location>
    <ligand>
        <name>ATP</name>
        <dbReference type="ChEBI" id="CHEBI:30616"/>
    </ligand>
</feature>
<dbReference type="HAMAP" id="MF_00041">
    <property type="entry name" value="Cys_tRNA_synth"/>
    <property type="match status" value="1"/>
</dbReference>
<dbReference type="InterPro" id="IPR032678">
    <property type="entry name" value="tRNA-synt_1_cat_dom"/>
</dbReference>
<feature type="compositionally biased region" description="Low complexity" evidence="15">
    <location>
        <begin position="56"/>
        <end position="69"/>
    </location>
</feature>
<dbReference type="InterPro" id="IPR014729">
    <property type="entry name" value="Rossmann-like_a/b/a_fold"/>
</dbReference>
<dbReference type="PANTHER" id="PTHR10890:SF3">
    <property type="entry name" value="CYSTEINE--TRNA LIGASE, CYTOPLASMIC"/>
    <property type="match status" value="1"/>
</dbReference>
<dbReference type="EMBL" id="JABJXA010000051">
    <property type="protein sequence ID" value="MBB1259391.1"/>
    <property type="molecule type" value="Genomic_DNA"/>
</dbReference>
<evidence type="ECO:0000256" key="12">
    <source>
        <dbReference type="ARBA" id="ARBA00023146"/>
    </source>
</evidence>
<feature type="short sequence motif" description="'HIGH' region" evidence="14">
    <location>
        <begin position="115"/>
        <end position="125"/>
    </location>
</feature>
<keyword evidence="11 14" id="KW-0648">Protein biosynthesis</keyword>
<organism evidence="18 19">
    <name type="scientific">Streptomyces alkaliterrae</name>
    <dbReference type="NCBI Taxonomy" id="2213162"/>
    <lineage>
        <taxon>Bacteria</taxon>
        <taxon>Bacillati</taxon>
        <taxon>Actinomycetota</taxon>
        <taxon>Actinomycetes</taxon>
        <taxon>Kitasatosporales</taxon>
        <taxon>Streptomycetaceae</taxon>
        <taxon>Streptomyces</taxon>
    </lineage>
</organism>
<dbReference type="SMART" id="SM00840">
    <property type="entry name" value="DALR_2"/>
    <property type="match status" value="1"/>
</dbReference>
<evidence type="ECO:0000259" key="16">
    <source>
        <dbReference type="SMART" id="SM00840"/>
    </source>
</evidence>
<evidence type="ECO:0000256" key="13">
    <source>
        <dbReference type="ARBA" id="ARBA00047398"/>
    </source>
</evidence>
<keyword evidence="6 14" id="KW-0436">Ligase</keyword>
<evidence type="ECO:0000256" key="6">
    <source>
        <dbReference type="ARBA" id="ARBA00022598"/>
    </source>
</evidence>
<evidence type="ECO:0000313" key="17">
    <source>
        <dbReference type="EMBL" id="MBB1259391.1"/>
    </source>
</evidence>
<dbReference type="GO" id="GO:0006423">
    <property type="term" value="P:cysteinyl-tRNA aminoacylation"/>
    <property type="evidence" value="ECO:0007669"/>
    <property type="project" value="UniProtKB-UniRule"/>
</dbReference>
<feature type="domain" description="Cysteinyl-tRNA synthetase class Ia DALR" evidence="16">
    <location>
        <begin position="430"/>
        <end position="488"/>
    </location>
</feature>
<evidence type="ECO:0000256" key="9">
    <source>
        <dbReference type="ARBA" id="ARBA00022833"/>
    </source>
</evidence>
<gene>
    <name evidence="14" type="primary">cysS</name>
    <name evidence="18" type="ORF">FNX44_007725</name>
    <name evidence="17" type="ORF">H3147_11155</name>
</gene>
<sequence length="537" mass="60155">MRARLDERPRTAHRRVGTPLLESRNSSRPPQCPGHPEGVPASQAASRGARRRLRHGPGAASCSARQSSARLDRLRHPHQQGGQAVALTLYNTLTNVKEAFTTRNAGVVEMFVCGPTVYDLSHVGHAKTYTQFDLVARYLRRSGYRVTYAQNITDVDDKIIRRAQEIETDPRELATKYEQQYRDDMTALGNTSVDVYARAHDHIGDIIEQVQQLIARGHAYQLDDGWYFDLASFGEYGKLSGRTDVQPEDSLSRIDEHAGKRNPGDFALWKARKPGEPYWDGALGEGRPGWHIEDTAITNALFGPQYDLHGGAVDLIFPHHEAEIAQMESASGAAPLARYWMHTGLLRVDGSKMSKSLGNFTTIRDALVHTDYRTLRYVFLSQHYRSSTDYTAETIAQAQAARRRVENFARTITTADTTESAGRAQDARTAFFTRLDDDFDTPGALAALFEYIRETNRSTTAPGPAASRFLDEVNALLDTFEITADQETDSTIDAALQRREQHRRNKEYAAADAIRDELAAKGITIEDTPEGTRWWRT</sequence>
<name>A0A5P0YNB7_9ACTN</name>
<evidence type="ECO:0000256" key="14">
    <source>
        <dbReference type="HAMAP-Rule" id="MF_00041"/>
    </source>
</evidence>
<dbReference type="InterPro" id="IPR015803">
    <property type="entry name" value="Cys-tRNA-ligase"/>
</dbReference>
<dbReference type="PANTHER" id="PTHR10890">
    <property type="entry name" value="CYSTEINYL-TRNA SYNTHETASE"/>
    <property type="match status" value="1"/>
</dbReference>
<evidence type="ECO:0000313" key="19">
    <source>
        <dbReference type="Proteomes" id="UP000320857"/>
    </source>
</evidence>
<comment type="caution">
    <text evidence="18">The sequence shown here is derived from an EMBL/GenBank/DDBJ whole genome shotgun (WGS) entry which is preliminary data.</text>
</comment>
<accession>A0A5P0YNB7</accession>
<feature type="region of interest" description="Disordered" evidence="15">
    <location>
        <begin position="1"/>
        <end position="78"/>
    </location>
</feature>
<dbReference type="PRINTS" id="PR00983">
    <property type="entry name" value="TRNASYNTHCYS"/>
</dbReference>
<keyword evidence="9" id="KW-0862">Zinc</keyword>
<dbReference type="NCBIfam" id="TIGR00435">
    <property type="entry name" value="cysS"/>
    <property type="match status" value="1"/>
</dbReference>
<evidence type="ECO:0000313" key="18">
    <source>
        <dbReference type="EMBL" id="MQS01761.1"/>
    </source>
</evidence>
<dbReference type="OrthoDB" id="9815130at2"/>
<comment type="caution">
    <text evidence="14">Lacks conserved residue(s) required for the propagation of feature annotation.</text>
</comment>
<dbReference type="Pfam" id="PF23493">
    <property type="entry name" value="CysS_C"/>
    <property type="match status" value="1"/>
</dbReference>
<keyword evidence="12 14" id="KW-0030">Aminoacyl-tRNA synthetase</keyword>
<dbReference type="GO" id="GO:0004817">
    <property type="term" value="F:cysteine-tRNA ligase activity"/>
    <property type="evidence" value="ECO:0007669"/>
    <property type="project" value="UniProtKB-UniRule"/>
</dbReference>
<reference evidence="17" key="3">
    <citation type="journal article" name="Syst. Appl. Microbiol.">
        <title>Streptomyces alkaliterrae sp. nov., isolated from an alkaline soil, and emended descriptions of Streptomyces alkaliphilus, Streptomyces calidiresistens and Streptomyces durbertensis.</title>
        <authorList>
            <person name="Swiecimska M."/>
            <person name="Golinska P."/>
            <person name="Nouioui I."/>
            <person name="Wypij M."/>
            <person name="Rai M."/>
            <person name="Sangal V."/>
            <person name="Goodfellow M."/>
        </authorList>
    </citation>
    <scope>NUCLEOTIDE SEQUENCE</scope>
    <source>
        <strain evidence="17">OF8</strain>
    </source>
</reference>
<reference evidence="20" key="2">
    <citation type="submission" date="2020-05" db="EMBL/GenBank/DDBJ databases">
        <title>Classification of alakaliphilic streptomycetes isolated from an alkaline soil next to Lonar Crater, India and a proposal for the recognition of Streptomyces alkaliterrae sp. nov.</title>
        <authorList>
            <person name="Golinska P."/>
        </authorList>
    </citation>
    <scope>NUCLEOTIDE SEQUENCE [LARGE SCALE GENOMIC DNA]</scope>
    <source>
        <strain evidence="20">OF8</strain>
    </source>
</reference>
<feature type="short sequence motif" description="'KMSKS' region" evidence="14">
    <location>
        <begin position="352"/>
        <end position="356"/>
    </location>
</feature>
<dbReference type="GO" id="GO:0005737">
    <property type="term" value="C:cytoplasm"/>
    <property type="evidence" value="ECO:0007669"/>
    <property type="project" value="UniProtKB-SubCell"/>
</dbReference>
<dbReference type="InterPro" id="IPR015273">
    <property type="entry name" value="Cys-tRNA-synt_Ia_DALR"/>
</dbReference>
<evidence type="ECO:0000256" key="4">
    <source>
        <dbReference type="ARBA" id="ARBA00011245"/>
    </source>
</evidence>
<dbReference type="SUPFAM" id="SSF52374">
    <property type="entry name" value="Nucleotidylyl transferase"/>
    <property type="match status" value="1"/>
</dbReference>
<dbReference type="CDD" id="cd00672">
    <property type="entry name" value="CysRS_core"/>
    <property type="match status" value="1"/>
</dbReference>
<evidence type="ECO:0000256" key="1">
    <source>
        <dbReference type="ARBA" id="ARBA00001947"/>
    </source>
</evidence>
<dbReference type="Gene3D" id="3.40.50.620">
    <property type="entry name" value="HUPs"/>
    <property type="match status" value="1"/>
</dbReference>
<comment type="subunit">
    <text evidence="4 14">Monomer.</text>
</comment>
<dbReference type="EC" id="6.1.1.16" evidence="14"/>
<keyword evidence="7" id="KW-0479">Metal-binding</keyword>
<comment type="catalytic activity">
    <reaction evidence="13 14">
        <text>tRNA(Cys) + L-cysteine + ATP = L-cysteinyl-tRNA(Cys) + AMP + diphosphate</text>
        <dbReference type="Rhea" id="RHEA:17773"/>
        <dbReference type="Rhea" id="RHEA-COMP:9661"/>
        <dbReference type="Rhea" id="RHEA-COMP:9679"/>
        <dbReference type="ChEBI" id="CHEBI:30616"/>
        <dbReference type="ChEBI" id="CHEBI:33019"/>
        <dbReference type="ChEBI" id="CHEBI:35235"/>
        <dbReference type="ChEBI" id="CHEBI:78442"/>
        <dbReference type="ChEBI" id="CHEBI:78517"/>
        <dbReference type="ChEBI" id="CHEBI:456215"/>
        <dbReference type="EC" id="6.1.1.16"/>
    </reaction>
</comment>
<dbReference type="GO" id="GO:0005524">
    <property type="term" value="F:ATP binding"/>
    <property type="evidence" value="ECO:0007669"/>
    <property type="project" value="UniProtKB-UniRule"/>
</dbReference>
<comment type="subcellular location">
    <subcellularLocation>
        <location evidence="2 14">Cytoplasm</location>
    </subcellularLocation>
</comment>
<evidence type="ECO:0000256" key="11">
    <source>
        <dbReference type="ARBA" id="ARBA00022917"/>
    </source>
</evidence>
<evidence type="ECO:0000256" key="3">
    <source>
        <dbReference type="ARBA" id="ARBA00005594"/>
    </source>
</evidence>
<keyword evidence="8 14" id="KW-0547">Nucleotide-binding</keyword>
<proteinExistence type="inferred from homology"/>
<dbReference type="Pfam" id="PF01406">
    <property type="entry name" value="tRNA-synt_1e"/>
    <property type="match status" value="1"/>
</dbReference>
<evidence type="ECO:0000256" key="5">
    <source>
        <dbReference type="ARBA" id="ARBA00022490"/>
    </source>
</evidence>
<dbReference type="AlphaFoldDB" id="A0A5P0YNB7"/>
<keyword evidence="5 14" id="KW-0963">Cytoplasm</keyword>
<dbReference type="InterPro" id="IPR056411">
    <property type="entry name" value="CysS_C"/>
</dbReference>
<dbReference type="EMBL" id="VJYK02000056">
    <property type="protein sequence ID" value="MQS01761.1"/>
    <property type="molecule type" value="Genomic_DNA"/>
</dbReference>
<dbReference type="GO" id="GO:0046872">
    <property type="term" value="F:metal ion binding"/>
    <property type="evidence" value="ECO:0007669"/>
    <property type="project" value="UniProtKB-KW"/>
</dbReference>
<evidence type="ECO:0000256" key="2">
    <source>
        <dbReference type="ARBA" id="ARBA00004496"/>
    </source>
</evidence>
<dbReference type="Proteomes" id="UP000320857">
    <property type="component" value="Unassembled WGS sequence"/>
</dbReference>
<dbReference type="InterPro" id="IPR024909">
    <property type="entry name" value="Cys-tRNA/MSH_ligase"/>
</dbReference>
<feature type="compositionally biased region" description="Basic and acidic residues" evidence="15">
    <location>
        <begin position="1"/>
        <end position="10"/>
    </location>
</feature>
<dbReference type="InterPro" id="IPR009080">
    <property type="entry name" value="tRNAsynth_Ia_anticodon-bd"/>
</dbReference>
<protein>
    <recommendedName>
        <fullName evidence="14">Cysteine--tRNA ligase</fullName>
        <ecNumber evidence="14">6.1.1.16</ecNumber>
    </recommendedName>
    <alternativeName>
        <fullName evidence="14">Cysteinyl-tRNA synthetase</fullName>
        <shortName evidence="14">CysRS</shortName>
    </alternativeName>
</protein>
<dbReference type="SUPFAM" id="SSF47323">
    <property type="entry name" value="Anticodon-binding domain of a subclass of class I aminoacyl-tRNA synthetases"/>
    <property type="match status" value="1"/>
</dbReference>
<dbReference type="Proteomes" id="UP000517765">
    <property type="component" value="Unassembled WGS sequence"/>
</dbReference>
<dbReference type="Gene3D" id="1.20.120.1910">
    <property type="entry name" value="Cysteine-tRNA ligase, C-terminal anti-codon recognition domain"/>
    <property type="match status" value="1"/>
</dbReference>
<dbReference type="Pfam" id="PF09190">
    <property type="entry name" value="DALR_2"/>
    <property type="match status" value="1"/>
</dbReference>
<evidence type="ECO:0000313" key="20">
    <source>
        <dbReference type="Proteomes" id="UP000517765"/>
    </source>
</evidence>
<keyword evidence="10 14" id="KW-0067">ATP-binding</keyword>
<reference evidence="18 19" key="1">
    <citation type="submission" date="2019-10" db="EMBL/GenBank/DDBJ databases">
        <title>Streptomyces sp. nov., a novel actinobacterium isolated from alkaline environment.</title>
        <authorList>
            <person name="Golinska P."/>
        </authorList>
    </citation>
    <scope>NUCLEOTIDE SEQUENCE [LARGE SCALE GENOMIC DNA]</scope>
    <source>
        <strain evidence="18 19">OF1</strain>
    </source>
</reference>
<evidence type="ECO:0000256" key="8">
    <source>
        <dbReference type="ARBA" id="ARBA00022741"/>
    </source>
</evidence>
<evidence type="ECO:0000256" key="15">
    <source>
        <dbReference type="SAM" id="MobiDB-lite"/>
    </source>
</evidence>
<keyword evidence="19" id="KW-1185">Reference proteome</keyword>
<evidence type="ECO:0000256" key="10">
    <source>
        <dbReference type="ARBA" id="ARBA00022840"/>
    </source>
</evidence>
<comment type="cofactor">
    <cofactor evidence="1">
        <name>Zn(2+)</name>
        <dbReference type="ChEBI" id="CHEBI:29105"/>
    </cofactor>
</comment>
<comment type="similarity">
    <text evidence="3 14">Belongs to the class-I aminoacyl-tRNA synthetase family.</text>
</comment>
<evidence type="ECO:0000256" key="7">
    <source>
        <dbReference type="ARBA" id="ARBA00022723"/>
    </source>
</evidence>